<dbReference type="Proteomes" id="UP000248423">
    <property type="component" value="Unassembled WGS sequence"/>
</dbReference>
<evidence type="ECO:0000313" key="2">
    <source>
        <dbReference type="Proteomes" id="UP000248423"/>
    </source>
</evidence>
<name>A0A319EJ62_ASPSB</name>
<reference evidence="1 2" key="1">
    <citation type="submission" date="2018-02" db="EMBL/GenBank/DDBJ databases">
        <title>The genomes of Aspergillus section Nigri reveals drivers in fungal speciation.</title>
        <authorList>
            <consortium name="DOE Joint Genome Institute"/>
            <person name="Vesth T.C."/>
            <person name="Nybo J."/>
            <person name="Theobald S."/>
            <person name="Brandl J."/>
            <person name="Frisvad J.C."/>
            <person name="Nielsen K.F."/>
            <person name="Lyhne E.K."/>
            <person name="Kogle M.E."/>
            <person name="Kuo A."/>
            <person name="Riley R."/>
            <person name="Clum A."/>
            <person name="Nolan M."/>
            <person name="Lipzen A."/>
            <person name="Salamov A."/>
            <person name="Henrissat B."/>
            <person name="Wiebenga A."/>
            <person name="De vries R.P."/>
            <person name="Grigoriev I.V."/>
            <person name="Mortensen U.H."/>
            <person name="Andersen M.R."/>
            <person name="Baker S.E."/>
        </authorList>
    </citation>
    <scope>NUCLEOTIDE SEQUENCE [LARGE SCALE GENOMIC DNA]</scope>
    <source>
        <strain evidence="1 2">CBS 121057</strain>
    </source>
</reference>
<protein>
    <submittedName>
        <fullName evidence="1">Uncharacterized protein</fullName>
    </submittedName>
</protein>
<proteinExistence type="predicted"/>
<sequence>MREHKEARRNCAAARISLIWATGLSAFSRVHQPKGHAMTSAFCHPLRTELLRYGAPPLGSLRSVPEFAFLFLGRGTTTKVNSY</sequence>
<dbReference type="AlphaFoldDB" id="A0A319EJ62"/>
<dbReference type="VEuPathDB" id="FungiDB:BO78DRAFT_217839"/>
<organism evidence="1 2">
    <name type="scientific">Aspergillus sclerotiicarbonarius (strain CBS 121057 / IBT 28362)</name>
    <dbReference type="NCBI Taxonomy" id="1448318"/>
    <lineage>
        <taxon>Eukaryota</taxon>
        <taxon>Fungi</taxon>
        <taxon>Dikarya</taxon>
        <taxon>Ascomycota</taxon>
        <taxon>Pezizomycotina</taxon>
        <taxon>Eurotiomycetes</taxon>
        <taxon>Eurotiomycetidae</taxon>
        <taxon>Eurotiales</taxon>
        <taxon>Aspergillaceae</taxon>
        <taxon>Aspergillus</taxon>
        <taxon>Aspergillus subgen. Circumdati</taxon>
    </lineage>
</organism>
<dbReference type="EMBL" id="KZ826322">
    <property type="protein sequence ID" value="PYI10322.1"/>
    <property type="molecule type" value="Genomic_DNA"/>
</dbReference>
<evidence type="ECO:0000313" key="1">
    <source>
        <dbReference type="EMBL" id="PYI10322.1"/>
    </source>
</evidence>
<keyword evidence="2" id="KW-1185">Reference proteome</keyword>
<accession>A0A319EJ62</accession>
<gene>
    <name evidence="1" type="ORF">BO78DRAFT_217839</name>
</gene>